<dbReference type="Proteomes" id="UP000676853">
    <property type="component" value="Unassembled WGS sequence"/>
</dbReference>
<protein>
    <submittedName>
        <fullName evidence="2">Uncharacterized protein</fullName>
    </submittedName>
</protein>
<sequence length="160" mass="17659">MTKDQITVPTVRQLQAAYAAVPKGPLTRPEVREARRELARTIRCIRTVFPATTVASLLDVTAAEGLRLTRDVLPEDTVEALTSIYQTRELPMFGAAVDMCMVQGWTYRDIAAVVGLTKRRVMYAHQIREDKEVHVPGLARRKAPPPKPGTVPMVGPLDAA</sequence>
<reference evidence="2 3" key="1">
    <citation type="submission" date="2021-04" db="EMBL/GenBank/DDBJ databases">
        <title>Whole genome sequence analysis of a thiophenic sulfur metabolizing bacteria.</title>
        <authorList>
            <person name="Akhtar N."/>
            <person name="Akram J."/>
            <person name="Aslam A."/>
        </authorList>
    </citation>
    <scope>NUCLEOTIDE SEQUENCE [LARGE SCALE GENOMIC DNA]</scope>
    <source>
        <strain evidence="2 3">3OW</strain>
    </source>
</reference>
<organism evidence="2 3">
    <name type="scientific">Tsukamurella paurometabola</name>
    <name type="common">Corynebacterium paurometabolum</name>
    <dbReference type="NCBI Taxonomy" id="2061"/>
    <lineage>
        <taxon>Bacteria</taxon>
        <taxon>Bacillati</taxon>
        <taxon>Actinomycetota</taxon>
        <taxon>Actinomycetes</taxon>
        <taxon>Mycobacteriales</taxon>
        <taxon>Tsukamurellaceae</taxon>
        <taxon>Tsukamurella</taxon>
    </lineage>
</organism>
<evidence type="ECO:0000313" key="3">
    <source>
        <dbReference type="Proteomes" id="UP000676853"/>
    </source>
</evidence>
<gene>
    <name evidence="2" type="ORF">KFZ73_16255</name>
</gene>
<evidence type="ECO:0000256" key="1">
    <source>
        <dbReference type="SAM" id="MobiDB-lite"/>
    </source>
</evidence>
<dbReference type="EMBL" id="JAGXOE010000041">
    <property type="protein sequence ID" value="MBS4102784.1"/>
    <property type="molecule type" value="Genomic_DNA"/>
</dbReference>
<dbReference type="RefSeq" id="WP_212554348.1">
    <property type="nucleotide sequence ID" value="NZ_JAGXOE010000041.1"/>
</dbReference>
<feature type="region of interest" description="Disordered" evidence="1">
    <location>
        <begin position="140"/>
        <end position="160"/>
    </location>
</feature>
<accession>A0ABS5NES5</accession>
<evidence type="ECO:0000313" key="2">
    <source>
        <dbReference type="EMBL" id="MBS4102784.1"/>
    </source>
</evidence>
<name>A0ABS5NES5_TSUPA</name>
<proteinExistence type="predicted"/>
<keyword evidence="3" id="KW-1185">Reference proteome</keyword>
<comment type="caution">
    <text evidence="2">The sequence shown here is derived from an EMBL/GenBank/DDBJ whole genome shotgun (WGS) entry which is preliminary data.</text>
</comment>